<keyword evidence="1" id="KW-0934">Plastid</keyword>
<reference evidence="1" key="1">
    <citation type="submission" date="2007-04" db="EMBL/GenBank/DDBJ databases">
        <authorList>
            <person name="Noh E.W."/>
            <person name="Lee J.S."/>
            <person name="Choi Y.I."/>
            <person name="Han M.S."/>
            <person name="Yi Y.S."/>
            <person name="Han S.U."/>
        </authorList>
    </citation>
    <scope>NUCLEOTIDE SEQUENCE</scope>
</reference>
<dbReference type="AlphaFoldDB" id="A4QM47"/>
<organism evidence="1">
    <name type="scientific">Pinus koraiensis</name>
    <name type="common">Korean pine</name>
    <dbReference type="NCBI Taxonomy" id="88728"/>
    <lineage>
        <taxon>Eukaryota</taxon>
        <taxon>Viridiplantae</taxon>
        <taxon>Streptophyta</taxon>
        <taxon>Embryophyta</taxon>
        <taxon>Tracheophyta</taxon>
        <taxon>Spermatophyta</taxon>
        <taxon>Pinopsida</taxon>
        <taxon>Pinidae</taxon>
        <taxon>Conifers I</taxon>
        <taxon>Pinales</taxon>
        <taxon>Pinaceae</taxon>
        <taxon>Pinus</taxon>
        <taxon>Pinus subgen. Strobus</taxon>
    </lineage>
</organism>
<dbReference type="EMBL" id="AY228468">
    <property type="protein sequence ID" value="ABP35384.1"/>
    <property type="molecule type" value="Genomic_DNA"/>
</dbReference>
<evidence type="ECO:0000313" key="1">
    <source>
        <dbReference type="EMBL" id="ABP35384.1"/>
    </source>
</evidence>
<name>A4QM47_PINKO</name>
<sequence>MDQKLLIHTESLNRPNQQLELYALYVQKLTGQDHSIRRYERDTKANPCKHPFIGKSRHYVTFSHWIGRDHVIELDPDHLESEHLFTTSIHLDIANDGTGLKQFCSYIIAGRDKDILSFVCTNTQCRDWSHLY</sequence>
<geneLocation type="chloroplast" evidence="1"/>
<keyword evidence="1" id="KW-0150">Chloroplast</keyword>
<dbReference type="RefSeq" id="YP_001152137.1">
    <property type="nucleotide sequence ID" value="NC_004677.2"/>
</dbReference>
<protein>
    <submittedName>
        <fullName evidence="1">ORF132</fullName>
    </submittedName>
</protein>
<proteinExistence type="predicted"/>
<dbReference type="GeneID" id="5048535"/>
<accession>A4QM47</accession>